<dbReference type="InterPro" id="IPR021109">
    <property type="entry name" value="Peptidase_aspartic_dom_sf"/>
</dbReference>
<dbReference type="Proteomes" id="UP001642482">
    <property type="component" value="Unassembled WGS sequence"/>
</dbReference>
<evidence type="ECO:0000313" key="4">
    <source>
        <dbReference type="Proteomes" id="UP001642482"/>
    </source>
</evidence>
<keyword evidence="4" id="KW-1185">Reference proteome</keyword>
<reference evidence="3 4" key="1">
    <citation type="submission" date="2024-01" db="EMBL/GenBank/DDBJ databases">
        <authorList>
            <person name="Allen C."/>
            <person name="Tagirdzhanova G."/>
        </authorList>
    </citation>
    <scope>NUCLEOTIDE SEQUENCE [LARGE SCALE GENOMIC DNA]</scope>
</reference>
<dbReference type="Pfam" id="PF00026">
    <property type="entry name" value="Asp"/>
    <property type="match status" value="1"/>
</dbReference>
<protein>
    <recommendedName>
        <fullName evidence="2">Peptidase A1 domain-containing protein</fullName>
    </recommendedName>
</protein>
<dbReference type="PROSITE" id="PS51767">
    <property type="entry name" value="PEPTIDASE_A1"/>
    <property type="match status" value="1"/>
</dbReference>
<dbReference type="InterPro" id="IPR033121">
    <property type="entry name" value="PEPTIDASE_A1"/>
</dbReference>
<dbReference type="Gene3D" id="2.40.70.10">
    <property type="entry name" value="Acid Proteases"/>
    <property type="match status" value="2"/>
</dbReference>
<gene>
    <name evidence="3" type="ORF">SEUCBS140593_004532</name>
</gene>
<dbReference type="SUPFAM" id="SSF50630">
    <property type="entry name" value="Acid proteases"/>
    <property type="match status" value="1"/>
</dbReference>
<name>A0ABP0BNV2_9PEZI</name>
<dbReference type="PANTHER" id="PTHR47966">
    <property type="entry name" value="BETA-SITE APP-CLEAVING ENZYME, ISOFORM A-RELATED"/>
    <property type="match status" value="1"/>
</dbReference>
<organism evidence="3 4">
    <name type="scientific">Sporothrix eucalyptigena</name>
    <dbReference type="NCBI Taxonomy" id="1812306"/>
    <lineage>
        <taxon>Eukaryota</taxon>
        <taxon>Fungi</taxon>
        <taxon>Dikarya</taxon>
        <taxon>Ascomycota</taxon>
        <taxon>Pezizomycotina</taxon>
        <taxon>Sordariomycetes</taxon>
        <taxon>Sordariomycetidae</taxon>
        <taxon>Ophiostomatales</taxon>
        <taxon>Ophiostomataceae</taxon>
        <taxon>Sporothrix</taxon>
    </lineage>
</organism>
<comment type="similarity">
    <text evidence="1">Belongs to the peptidase A1 family.</text>
</comment>
<feature type="domain" description="Peptidase A1" evidence="2">
    <location>
        <begin position="1"/>
        <end position="328"/>
    </location>
</feature>
<dbReference type="InterPro" id="IPR001461">
    <property type="entry name" value="Aspartic_peptidase_A1"/>
</dbReference>
<accession>A0ABP0BNV2</accession>
<proteinExistence type="inferred from homology"/>
<dbReference type="PRINTS" id="PR00792">
    <property type="entry name" value="PEPSIN"/>
</dbReference>
<comment type="caution">
    <text evidence="3">The sequence shown here is derived from an EMBL/GenBank/DDBJ whole genome shotgun (WGS) entry which is preliminary data.</text>
</comment>
<evidence type="ECO:0000256" key="1">
    <source>
        <dbReference type="ARBA" id="ARBA00007447"/>
    </source>
</evidence>
<sequence length="410" mass="41962">MQIVSIGTPPQQTYVEIDTGSSELWVNPNCSSVPADLGQQALCEQVPIVNLNKSSTAKGPSGNTTIVYGSSGAQLTGVRLDYFTDKVTIGDITIDQQLGIASDSLGLPVGVMGLAPDLYQGFSADKPYSLVLDSLVAQGAIASRAYSLALGSSDAAEGSLIFGGVDTGKFSGPLVKTPIVPALDNVTRLTIEYSSLSVQTTNSTKSYTAGPGENNTNVQIDSGNTFSYFNADLVNQVVADLGANFSADLGYYLVDCAARNQSGGIVFGFNNDAIYITVPFSDFIFTAEGLCAVGIAPVQPGGQEVLGLSFIRAAYLVFDWDNQAVHLAQAANCTSAVVPIGTGPNAVPSVTSNCSGGANGTVSGNGTATTSTGGSAPTGSGRVSASSASGGLSQLPWSLLFFSSLLFAFL</sequence>
<evidence type="ECO:0000259" key="2">
    <source>
        <dbReference type="PROSITE" id="PS51767"/>
    </source>
</evidence>
<evidence type="ECO:0000313" key="3">
    <source>
        <dbReference type="EMBL" id="CAK7221323.1"/>
    </source>
</evidence>
<dbReference type="EMBL" id="CAWUHD010000039">
    <property type="protein sequence ID" value="CAK7221323.1"/>
    <property type="molecule type" value="Genomic_DNA"/>
</dbReference>
<dbReference type="PANTHER" id="PTHR47966:SF65">
    <property type="entry name" value="ASPARTIC-TYPE ENDOPEPTIDASE"/>
    <property type="match status" value="1"/>
</dbReference>